<keyword evidence="1" id="KW-0479">Metal-binding</keyword>
<evidence type="ECO:0000313" key="8">
    <source>
        <dbReference type="Proteomes" id="UP000324897"/>
    </source>
</evidence>
<evidence type="ECO:0000259" key="6">
    <source>
        <dbReference type="Pfam" id="PF25512"/>
    </source>
</evidence>
<protein>
    <recommendedName>
        <fullName evidence="6">AtC3H23-like CCCH zinc finger domain-containing protein</fullName>
    </recommendedName>
</protein>
<evidence type="ECO:0000256" key="4">
    <source>
        <dbReference type="ARBA" id="ARBA00023125"/>
    </source>
</evidence>
<comment type="caution">
    <text evidence="7">The sequence shown here is derived from an EMBL/GenBank/DDBJ whole genome shotgun (WGS) entry which is preliminary data.</text>
</comment>
<keyword evidence="3" id="KW-0862">Zinc</keyword>
<dbReference type="InterPro" id="IPR057444">
    <property type="entry name" value="Znf-CCCH_AtC3H23-like"/>
</dbReference>
<feature type="region of interest" description="Disordered" evidence="5">
    <location>
        <begin position="236"/>
        <end position="258"/>
    </location>
</feature>
<dbReference type="Pfam" id="PF25512">
    <property type="entry name" value="zf-CCCH_AtC3H23"/>
    <property type="match status" value="1"/>
</dbReference>
<evidence type="ECO:0000313" key="7">
    <source>
        <dbReference type="EMBL" id="TVU37344.1"/>
    </source>
</evidence>
<name>A0A5J9VPF6_9POAL</name>
<sequence length="350" mass="39523">MAIVDELCGRHKTNISSECIIYTRWITTHNPTRSPEHKRIITMSTLLALYPVEQYSSSWPHQGHRLWASMPLAFWVYLYKVERCPRSRAHDWKRCPYWHHGERARRRDPRTHCYLPQPCPYYLASSEYHKMHHTGMAPTCVHGHTCSYAHGIFEVWMHPDRFRTRMCDAGHECGRTICFFAHSDWQYRRPGNRVPFVNLRLLPSWALRAPPRSLPLPPRLVPPPVVALPLIDEASNSSSSSAGSSSSTSAGASLSSSPPDVIVAAADTTTSSALGYLVNDAAASMSPAVGYPADDEMDNGMSDDEDSELGEFPYYDIIKDFRMTSMLAFEGVSTVTRWSCPGSRRQCLKT</sequence>
<feature type="compositionally biased region" description="Low complexity" evidence="5">
    <location>
        <begin position="236"/>
        <end position="257"/>
    </location>
</feature>
<evidence type="ECO:0000256" key="5">
    <source>
        <dbReference type="SAM" id="MobiDB-lite"/>
    </source>
</evidence>
<dbReference type="GO" id="GO:0008270">
    <property type="term" value="F:zinc ion binding"/>
    <property type="evidence" value="ECO:0007669"/>
    <property type="project" value="UniProtKB-KW"/>
</dbReference>
<dbReference type="PANTHER" id="PTHR14493:SF146">
    <property type="entry name" value="OS07G0668600 PROTEIN"/>
    <property type="match status" value="1"/>
</dbReference>
<evidence type="ECO:0000256" key="2">
    <source>
        <dbReference type="ARBA" id="ARBA00022771"/>
    </source>
</evidence>
<keyword evidence="8" id="KW-1185">Reference proteome</keyword>
<feature type="non-terminal residue" evidence="7">
    <location>
        <position position="1"/>
    </location>
</feature>
<feature type="domain" description="AtC3H23-like CCCH zinc finger" evidence="6">
    <location>
        <begin position="73"/>
        <end position="106"/>
    </location>
</feature>
<dbReference type="GO" id="GO:0003677">
    <property type="term" value="F:DNA binding"/>
    <property type="evidence" value="ECO:0007669"/>
    <property type="project" value="UniProtKB-KW"/>
</dbReference>
<evidence type="ECO:0000256" key="1">
    <source>
        <dbReference type="ARBA" id="ARBA00022723"/>
    </source>
</evidence>
<dbReference type="OrthoDB" id="410307at2759"/>
<keyword evidence="2" id="KW-0863">Zinc-finger</keyword>
<dbReference type="AlphaFoldDB" id="A0A5J9VPF6"/>
<evidence type="ECO:0000256" key="3">
    <source>
        <dbReference type="ARBA" id="ARBA00022833"/>
    </source>
</evidence>
<keyword evidence="4" id="KW-0238">DNA-binding</keyword>
<gene>
    <name evidence="7" type="ORF">EJB05_10653</name>
</gene>
<dbReference type="InterPro" id="IPR045234">
    <property type="entry name" value="Unkempt-like"/>
</dbReference>
<proteinExistence type="predicted"/>
<dbReference type="EMBL" id="RWGY01000007">
    <property type="protein sequence ID" value="TVU37344.1"/>
    <property type="molecule type" value="Genomic_DNA"/>
</dbReference>
<reference evidence="7 8" key="1">
    <citation type="journal article" date="2019" name="Sci. Rep.">
        <title>A high-quality genome of Eragrostis curvula grass provides insights into Poaceae evolution and supports new strategies to enhance forage quality.</title>
        <authorList>
            <person name="Carballo J."/>
            <person name="Santos B.A.C.M."/>
            <person name="Zappacosta D."/>
            <person name="Garbus I."/>
            <person name="Selva J.P."/>
            <person name="Gallo C.A."/>
            <person name="Diaz A."/>
            <person name="Albertini E."/>
            <person name="Caccamo M."/>
            <person name="Echenique V."/>
        </authorList>
    </citation>
    <scope>NUCLEOTIDE SEQUENCE [LARGE SCALE GENOMIC DNA]</scope>
    <source>
        <strain evidence="8">cv. Victoria</strain>
        <tissue evidence="7">Leaf</tissue>
    </source>
</reference>
<dbReference type="PANTHER" id="PTHR14493">
    <property type="entry name" value="UNKEMPT FAMILY MEMBER"/>
    <property type="match status" value="1"/>
</dbReference>
<dbReference type="Gramene" id="TVU37344">
    <property type="protein sequence ID" value="TVU37344"/>
    <property type="gene ID" value="EJB05_10653"/>
</dbReference>
<organism evidence="7 8">
    <name type="scientific">Eragrostis curvula</name>
    <name type="common">weeping love grass</name>
    <dbReference type="NCBI Taxonomy" id="38414"/>
    <lineage>
        <taxon>Eukaryota</taxon>
        <taxon>Viridiplantae</taxon>
        <taxon>Streptophyta</taxon>
        <taxon>Embryophyta</taxon>
        <taxon>Tracheophyta</taxon>
        <taxon>Spermatophyta</taxon>
        <taxon>Magnoliopsida</taxon>
        <taxon>Liliopsida</taxon>
        <taxon>Poales</taxon>
        <taxon>Poaceae</taxon>
        <taxon>PACMAD clade</taxon>
        <taxon>Chloridoideae</taxon>
        <taxon>Eragrostideae</taxon>
        <taxon>Eragrostidinae</taxon>
        <taxon>Eragrostis</taxon>
    </lineage>
</organism>
<dbReference type="Proteomes" id="UP000324897">
    <property type="component" value="Chromosome 4"/>
</dbReference>
<accession>A0A5J9VPF6</accession>